<feature type="transmembrane region" description="Helical" evidence="8">
    <location>
        <begin position="308"/>
        <end position="326"/>
    </location>
</feature>
<feature type="transmembrane region" description="Helical" evidence="8">
    <location>
        <begin position="273"/>
        <end position="296"/>
    </location>
</feature>
<dbReference type="CDD" id="cd06173">
    <property type="entry name" value="MFS_MefA_like"/>
    <property type="match status" value="1"/>
</dbReference>
<proteinExistence type="predicted"/>
<feature type="domain" description="Major facilitator superfamily (MFS) profile" evidence="9">
    <location>
        <begin position="242"/>
        <end position="434"/>
    </location>
</feature>
<comment type="subcellular location">
    <subcellularLocation>
        <location evidence="1">Cell membrane</location>
        <topology evidence="1">Multi-pass membrane protein</topology>
    </subcellularLocation>
</comment>
<dbReference type="RefSeq" id="WP_184886268.1">
    <property type="nucleotide sequence ID" value="NZ_BOOV01000006.1"/>
</dbReference>
<name>A0A7W7GDF7_9ACTN</name>
<evidence type="ECO:0000256" key="4">
    <source>
        <dbReference type="ARBA" id="ARBA00022692"/>
    </source>
</evidence>
<sequence>MSALDARSPHPGPPGRSPARRGVGGLLRERDFRLLWIGETSSAFGSSVTSVAMPLVAVTALHADALAVGVLAAAAWLPWLLIGLPAGAWVDRLPRRPVMLACDVVSALAFCSVPVAAWLGVLTIGHLMAAALVAGTAKVFFQTAYQVLLPSVVATADLREGNAKLQGGESAAQVAGPGAGGLAAQAFGAVAGLIADAATFVISAACLLAMRTREAAAPARETATLLRQIGEGTRFVLRDPYLRVMTLFGAVSNLFLIGYQAILVVFLVRDVGLSAGTAGGLIAATSLGGVAGAVLATSIARRLGSARALIACEVVCTPFGLLLPAARPGPSLALGIAGALMVVAGVVAGNVIKGAFRQTYCPRHLLGRVSVTMQFVNLGTLPVGAVAAGALGDALGVRPAMWIAMVGVALSGLILLAGPLRRDRDLPAAPAAAA</sequence>
<organism evidence="10 11">
    <name type="scientific">Sphaerisporangium siamense</name>
    <dbReference type="NCBI Taxonomy" id="795645"/>
    <lineage>
        <taxon>Bacteria</taxon>
        <taxon>Bacillati</taxon>
        <taxon>Actinomycetota</taxon>
        <taxon>Actinomycetes</taxon>
        <taxon>Streptosporangiales</taxon>
        <taxon>Streptosporangiaceae</taxon>
        <taxon>Sphaerisporangium</taxon>
    </lineage>
</organism>
<keyword evidence="5 8" id="KW-1133">Transmembrane helix</keyword>
<evidence type="ECO:0000313" key="10">
    <source>
        <dbReference type="EMBL" id="MBB4704920.1"/>
    </source>
</evidence>
<evidence type="ECO:0000256" key="8">
    <source>
        <dbReference type="SAM" id="Phobius"/>
    </source>
</evidence>
<dbReference type="Proteomes" id="UP000542210">
    <property type="component" value="Unassembled WGS sequence"/>
</dbReference>
<evidence type="ECO:0000256" key="7">
    <source>
        <dbReference type="SAM" id="MobiDB-lite"/>
    </source>
</evidence>
<feature type="transmembrane region" description="Helical" evidence="8">
    <location>
        <begin position="400"/>
        <end position="418"/>
    </location>
</feature>
<evidence type="ECO:0000256" key="3">
    <source>
        <dbReference type="ARBA" id="ARBA00022475"/>
    </source>
</evidence>
<gene>
    <name evidence="10" type="ORF">BJ982_006464</name>
</gene>
<feature type="transmembrane region" description="Helical" evidence="8">
    <location>
        <begin position="365"/>
        <end position="388"/>
    </location>
</feature>
<feature type="region of interest" description="Disordered" evidence="7">
    <location>
        <begin position="1"/>
        <end position="22"/>
    </location>
</feature>
<reference evidence="10 11" key="1">
    <citation type="submission" date="2020-08" db="EMBL/GenBank/DDBJ databases">
        <title>Sequencing the genomes of 1000 actinobacteria strains.</title>
        <authorList>
            <person name="Klenk H.-P."/>
        </authorList>
    </citation>
    <scope>NUCLEOTIDE SEQUENCE [LARGE SCALE GENOMIC DNA]</scope>
    <source>
        <strain evidence="10 11">DSM 45784</strain>
    </source>
</reference>
<keyword evidence="11" id="KW-1185">Reference proteome</keyword>
<keyword evidence="2" id="KW-0813">Transport</keyword>
<dbReference type="AlphaFoldDB" id="A0A7W7GDF7"/>
<dbReference type="PROSITE" id="PS50850">
    <property type="entry name" value="MFS"/>
    <property type="match status" value="1"/>
</dbReference>
<evidence type="ECO:0000256" key="1">
    <source>
        <dbReference type="ARBA" id="ARBA00004651"/>
    </source>
</evidence>
<accession>A0A7W7GDF7</accession>
<feature type="transmembrane region" description="Helical" evidence="8">
    <location>
        <begin position="244"/>
        <end position="267"/>
    </location>
</feature>
<feature type="transmembrane region" description="Helical" evidence="8">
    <location>
        <begin position="186"/>
        <end position="210"/>
    </location>
</feature>
<evidence type="ECO:0000256" key="2">
    <source>
        <dbReference type="ARBA" id="ARBA00022448"/>
    </source>
</evidence>
<evidence type="ECO:0000256" key="5">
    <source>
        <dbReference type="ARBA" id="ARBA00022989"/>
    </source>
</evidence>
<dbReference type="GO" id="GO:0022857">
    <property type="term" value="F:transmembrane transporter activity"/>
    <property type="evidence" value="ECO:0007669"/>
    <property type="project" value="InterPro"/>
</dbReference>
<evidence type="ECO:0000313" key="11">
    <source>
        <dbReference type="Proteomes" id="UP000542210"/>
    </source>
</evidence>
<dbReference type="Pfam" id="PF05977">
    <property type="entry name" value="MFS_3"/>
    <property type="match status" value="1"/>
</dbReference>
<dbReference type="InterPro" id="IPR010290">
    <property type="entry name" value="TM_effector"/>
</dbReference>
<dbReference type="SUPFAM" id="SSF103473">
    <property type="entry name" value="MFS general substrate transporter"/>
    <property type="match status" value="1"/>
</dbReference>
<protein>
    <submittedName>
        <fullName evidence="10">MFS family permease</fullName>
    </submittedName>
</protein>
<feature type="transmembrane region" description="Helical" evidence="8">
    <location>
        <begin position="332"/>
        <end position="353"/>
    </location>
</feature>
<evidence type="ECO:0000256" key="6">
    <source>
        <dbReference type="ARBA" id="ARBA00023136"/>
    </source>
</evidence>
<feature type="transmembrane region" description="Helical" evidence="8">
    <location>
        <begin position="65"/>
        <end position="86"/>
    </location>
</feature>
<evidence type="ECO:0000259" key="9">
    <source>
        <dbReference type="PROSITE" id="PS50850"/>
    </source>
</evidence>
<keyword evidence="6 8" id="KW-0472">Membrane</keyword>
<dbReference type="Gene3D" id="1.20.1250.20">
    <property type="entry name" value="MFS general substrate transporter like domains"/>
    <property type="match status" value="1"/>
</dbReference>
<dbReference type="InterPro" id="IPR020846">
    <property type="entry name" value="MFS_dom"/>
</dbReference>
<feature type="transmembrane region" description="Helical" evidence="8">
    <location>
        <begin position="98"/>
        <end position="119"/>
    </location>
</feature>
<dbReference type="PANTHER" id="PTHR23513:SF6">
    <property type="entry name" value="MAJOR FACILITATOR SUPERFAMILY ASSOCIATED DOMAIN-CONTAINING PROTEIN"/>
    <property type="match status" value="1"/>
</dbReference>
<dbReference type="PANTHER" id="PTHR23513">
    <property type="entry name" value="INTEGRAL MEMBRANE EFFLUX PROTEIN-RELATED"/>
    <property type="match status" value="1"/>
</dbReference>
<dbReference type="GO" id="GO:0005886">
    <property type="term" value="C:plasma membrane"/>
    <property type="evidence" value="ECO:0007669"/>
    <property type="project" value="UniProtKB-SubCell"/>
</dbReference>
<feature type="transmembrane region" description="Helical" evidence="8">
    <location>
        <begin position="34"/>
        <end position="59"/>
    </location>
</feature>
<dbReference type="EMBL" id="JACHND010000001">
    <property type="protein sequence ID" value="MBB4704920.1"/>
    <property type="molecule type" value="Genomic_DNA"/>
</dbReference>
<dbReference type="InterPro" id="IPR036259">
    <property type="entry name" value="MFS_trans_sf"/>
</dbReference>
<keyword evidence="4 8" id="KW-0812">Transmembrane</keyword>
<comment type="caution">
    <text evidence="10">The sequence shown here is derived from an EMBL/GenBank/DDBJ whole genome shotgun (WGS) entry which is preliminary data.</text>
</comment>
<keyword evidence="3" id="KW-1003">Cell membrane</keyword>